<comment type="subcellular location">
    <subcellularLocation>
        <location evidence="1">Membrane</location>
        <topology evidence="1">Multi-pass membrane protein</topology>
    </subcellularLocation>
</comment>
<dbReference type="PANTHER" id="PTHR22950:SF683">
    <property type="entry name" value="AMINO ACID TRANSPORTER (EUROFUNG)"/>
    <property type="match status" value="1"/>
</dbReference>
<proteinExistence type="inferred from homology"/>
<organism evidence="9 10">
    <name type="scientific">Aspergillus versicolor CBS 583.65</name>
    <dbReference type="NCBI Taxonomy" id="1036611"/>
    <lineage>
        <taxon>Eukaryota</taxon>
        <taxon>Fungi</taxon>
        <taxon>Dikarya</taxon>
        <taxon>Ascomycota</taxon>
        <taxon>Pezizomycotina</taxon>
        <taxon>Eurotiomycetes</taxon>
        <taxon>Eurotiomycetidae</taxon>
        <taxon>Eurotiales</taxon>
        <taxon>Aspergillaceae</taxon>
        <taxon>Aspergillus</taxon>
        <taxon>Aspergillus subgen. Nidulantes</taxon>
    </lineage>
</organism>
<feature type="domain" description="Amino acid transporter transmembrane" evidence="8">
    <location>
        <begin position="45"/>
        <end position="441"/>
    </location>
</feature>
<evidence type="ECO:0000256" key="3">
    <source>
        <dbReference type="ARBA" id="ARBA00022692"/>
    </source>
</evidence>
<dbReference type="VEuPathDB" id="FungiDB:ASPVEDRAFT_182603"/>
<dbReference type="InterPro" id="IPR013057">
    <property type="entry name" value="AA_transpt_TM"/>
</dbReference>
<evidence type="ECO:0000313" key="9">
    <source>
        <dbReference type="EMBL" id="OJI96729.1"/>
    </source>
</evidence>
<feature type="transmembrane region" description="Helical" evidence="7">
    <location>
        <begin position="233"/>
        <end position="254"/>
    </location>
</feature>
<feature type="transmembrane region" description="Helical" evidence="7">
    <location>
        <begin position="266"/>
        <end position="288"/>
    </location>
</feature>
<evidence type="ECO:0000256" key="5">
    <source>
        <dbReference type="ARBA" id="ARBA00023136"/>
    </source>
</evidence>
<gene>
    <name evidence="9" type="ORF">ASPVEDRAFT_182603</name>
</gene>
<evidence type="ECO:0000259" key="8">
    <source>
        <dbReference type="Pfam" id="PF01490"/>
    </source>
</evidence>
<feature type="transmembrane region" description="Helical" evidence="7">
    <location>
        <begin position="46"/>
        <end position="67"/>
    </location>
</feature>
<dbReference type="GO" id="GO:0016020">
    <property type="term" value="C:membrane"/>
    <property type="evidence" value="ECO:0007669"/>
    <property type="project" value="UniProtKB-SubCell"/>
</dbReference>
<feature type="transmembrane region" description="Helical" evidence="7">
    <location>
        <begin position="154"/>
        <end position="176"/>
    </location>
</feature>
<dbReference type="RefSeq" id="XP_040662492.1">
    <property type="nucleotide sequence ID" value="XM_040808895.1"/>
</dbReference>
<dbReference type="GeneID" id="63724406"/>
<dbReference type="Gene3D" id="1.20.1740.10">
    <property type="entry name" value="Amino acid/polyamine transporter I"/>
    <property type="match status" value="1"/>
</dbReference>
<sequence length="462" mass="49282">MRETKKDPEALNETPSLAGEVQPEATLTEDAVFGVVSEDGPNYRNLGWIGTSILMMKSQIGLGVLSIPSAFNALGIVPGLICMITIAVTMSWSGYMVGVFKLNHREVYGIDDATGLICGPIGREILAVGFSLFLVFCGASGILGLSIALNAVSSHGTCTAVFVAVAAIIVAALASIRALDRIGILAWVGLICILASIFIVTIAVGVQDRPDAAPPGPWTSDFRFVNSPSFADGISAISQLVFAYAGTPFFFPIVSEMQDPRDYAKSLTVCQAVVTVTYITIGIVVYYFCGSYVSSPALGSAGKLIKQIAYGISLPGLFVTSTISTHMASKYFFVRFMRGSRHLAANTFIHWITWLSCVVTIIVIAYVIASGIPVFDSLISLVGAFLGTLQCFQPAGLMWLYDNWSKGKERRSIRWTLMCCFSVSMVIVGTFLMVAGTYGAVVGIIDSLEGGTSSPWSCTDNS</sequence>
<keyword evidence="3 7" id="KW-0812">Transmembrane</keyword>
<keyword evidence="4 7" id="KW-1133">Transmembrane helix</keyword>
<feature type="transmembrane region" description="Helical" evidence="7">
    <location>
        <begin position="125"/>
        <end position="148"/>
    </location>
</feature>
<evidence type="ECO:0000256" key="6">
    <source>
        <dbReference type="SAM" id="MobiDB-lite"/>
    </source>
</evidence>
<accession>A0A1L9P5F0</accession>
<reference evidence="10" key="1">
    <citation type="journal article" date="2017" name="Genome Biol.">
        <title>Comparative genomics reveals high biological diversity and specific adaptations in the industrially and medically important fungal genus Aspergillus.</title>
        <authorList>
            <person name="de Vries R.P."/>
            <person name="Riley R."/>
            <person name="Wiebenga A."/>
            <person name="Aguilar-Osorio G."/>
            <person name="Amillis S."/>
            <person name="Uchima C.A."/>
            <person name="Anderluh G."/>
            <person name="Asadollahi M."/>
            <person name="Askin M."/>
            <person name="Barry K."/>
            <person name="Battaglia E."/>
            <person name="Bayram O."/>
            <person name="Benocci T."/>
            <person name="Braus-Stromeyer S.A."/>
            <person name="Caldana C."/>
            <person name="Canovas D."/>
            <person name="Cerqueira G.C."/>
            <person name="Chen F."/>
            <person name="Chen W."/>
            <person name="Choi C."/>
            <person name="Clum A."/>
            <person name="Dos Santos R.A."/>
            <person name="Damasio A.R."/>
            <person name="Diallinas G."/>
            <person name="Emri T."/>
            <person name="Fekete E."/>
            <person name="Flipphi M."/>
            <person name="Freyberg S."/>
            <person name="Gallo A."/>
            <person name="Gournas C."/>
            <person name="Habgood R."/>
            <person name="Hainaut M."/>
            <person name="Harispe M.L."/>
            <person name="Henrissat B."/>
            <person name="Hilden K.S."/>
            <person name="Hope R."/>
            <person name="Hossain A."/>
            <person name="Karabika E."/>
            <person name="Karaffa L."/>
            <person name="Karanyi Z."/>
            <person name="Krasevec N."/>
            <person name="Kuo A."/>
            <person name="Kusch H."/>
            <person name="LaButti K."/>
            <person name="Lagendijk E.L."/>
            <person name="Lapidus A."/>
            <person name="Levasseur A."/>
            <person name="Lindquist E."/>
            <person name="Lipzen A."/>
            <person name="Logrieco A.F."/>
            <person name="MacCabe A."/>
            <person name="Maekelae M.R."/>
            <person name="Malavazi I."/>
            <person name="Melin P."/>
            <person name="Meyer V."/>
            <person name="Mielnichuk N."/>
            <person name="Miskei M."/>
            <person name="Molnar A.P."/>
            <person name="Mule G."/>
            <person name="Ngan C.Y."/>
            <person name="Orejas M."/>
            <person name="Orosz E."/>
            <person name="Ouedraogo J.P."/>
            <person name="Overkamp K.M."/>
            <person name="Park H.-S."/>
            <person name="Perrone G."/>
            <person name="Piumi F."/>
            <person name="Punt P.J."/>
            <person name="Ram A.F."/>
            <person name="Ramon A."/>
            <person name="Rauscher S."/>
            <person name="Record E."/>
            <person name="Riano-Pachon D.M."/>
            <person name="Robert V."/>
            <person name="Roehrig J."/>
            <person name="Ruller R."/>
            <person name="Salamov A."/>
            <person name="Salih N.S."/>
            <person name="Samson R.A."/>
            <person name="Sandor E."/>
            <person name="Sanguinetti M."/>
            <person name="Schuetze T."/>
            <person name="Sepcic K."/>
            <person name="Shelest E."/>
            <person name="Sherlock G."/>
            <person name="Sophianopoulou V."/>
            <person name="Squina F.M."/>
            <person name="Sun H."/>
            <person name="Susca A."/>
            <person name="Todd R.B."/>
            <person name="Tsang A."/>
            <person name="Unkles S.E."/>
            <person name="van de Wiele N."/>
            <person name="van Rossen-Uffink D."/>
            <person name="Oliveira J.V."/>
            <person name="Vesth T.C."/>
            <person name="Visser J."/>
            <person name="Yu J.-H."/>
            <person name="Zhou M."/>
            <person name="Andersen M.R."/>
            <person name="Archer D.B."/>
            <person name="Baker S.E."/>
            <person name="Benoit I."/>
            <person name="Brakhage A.A."/>
            <person name="Braus G.H."/>
            <person name="Fischer R."/>
            <person name="Frisvad J.C."/>
            <person name="Goldman G.H."/>
            <person name="Houbraken J."/>
            <person name="Oakley B."/>
            <person name="Pocsi I."/>
            <person name="Scazzocchio C."/>
            <person name="Seiboth B."/>
            <person name="vanKuyk P.A."/>
            <person name="Wortman J."/>
            <person name="Dyer P.S."/>
            <person name="Grigoriev I.V."/>
        </authorList>
    </citation>
    <scope>NUCLEOTIDE SEQUENCE [LARGE SCALE GENOMIC DNA]</scope>
    <source>
        <strain evidence="10">CBS 583.65</strain>
    </source>
</reference>
<feature type="transmembrane region" description="Helical" evidence="7">
    <location>
        <begin position="183"/>
        <end position="206"/>
    </location>
</feature>
<name>A0A1L9P5F0_ASPVE</name>
<dbReference type="GO" id="GO:0015179">
    <property type="term" value="F:L-amino acid transmembrane transporter activity"/>
    <property type="evidence" value="ECO:0007669"/>
    <property type="project" value="TreeGrafter"/>
</dbReference>
<evidence type="ECO:0000256" key="7">
    <source>
        <dbReference type="SAM" id="Phobius"/>
    </source>
</evidence>
<evidence type="ECO:0000256" key="2">
    <source>
        <dbReference type="ARBA" id="ARBA00008066"/>
    </source>
</evidence>
<dbReference type="EMBL" id="KV878125">
    <property type="protein sequence ID" value="OJI96729.1"/>
    <property type="molecule type" value="Genomic_DNA"/>
</dbReference>
<evidence type="ECO:0000256" key="1">
    <source>
        <dbReference type="ARBA" id="ARBA00004141"/>
    </source>
</evidence>
<feature type="region of interest" description="Disordered" evidence="6">
    <location>
        <begin position="1"/>
        <end position="20"/>
    </location>
</feature>
<feature type="transmembrane region" description="Helical" evidence="7">
    <location>
        <begin position="348"/>
        <end position="372"/>
    </location>
</feature>
<dbReference type="STRING" id="1036611.A0A1L9P5F0"/>
<dbReference type="OrthoDB" id="40134at2759"/>
<dbReference type="Pfam" id="PF01490">
    <property type="entry name" value="Aa_trans"/>
    <property type="match status" value="1"/>
</dbReference>
<comment type="similarity">
    <text evidence="2">Belongs to the amino acid/polyamine transporter 2 family.</text>
</comment>
<feature type="transmembrane region" description="Helical" evidence="7">
    <location>
        <begin position="73"/>
        <end position="95"/>
    </location>
</feature>
<dbReference type="AlphaFoldDB" id="A0A1L9P5F0"/>
<dbReference type="Proteomes" id="UP000184073">
    <property type="component" value="Unassembled WGS sequence"/>
</dbReference>
<feature type="transmembrane region" description="Helical" evidence="7">
    <location>
        <begin position="308"/>
        <end position="328"/>
    </location>
</feature>
<evidence type="ECO:0000256" key="4">
    <source>
        <dbReference type="ARBA" id="ARBA00022989"/>
    </source>
</evidence>
<keyword evidence="5 7" id="KW-0472">Membrane</keyword>
<keyword evidence="10" id="KW-1185">Reference proteome</keyword>
<feature type="transmembrane region" description="Helical" evidence="7">
    <location>
        <begin position="378"/>
        <end position="401"/>
    </location>
</feature>
<evidence type="ECO:0000313" key="10">
    <source>
        <dbReference type="Proteomes" id="UP000184073"/>
    </source>
</evidence>
<dbReference type="PANTHER" id="PTHR22950">
    <property type="entry name" value="AMINO ACID TRANSPORTER"/>
    <property type="match status" value="1"/>
</dbReference>
<dbReference type="FunFam" id="1.20.1740.10:FF:000039">
    <property type="entry name" value="Neutral amino acid transporter (Eurofung)"/>
    <property type="match status" value="1"/>
</dbReference>
<feature type="transmembrane region" description="Helical" evidence="7">
    <location>
        <begin position="413"/>
        <end position="445"/>
    </location>
</feature>
<protein>
    <recommendedName>
        <fullName evidence="8">Amino acid transporter transmembrane domain-containing protein</fullName>
    </recommendedName>
</protein>